<keyword evidence="1" id="KW-1133">Transmembrane helix</keyword>
<feature type="transmembrane region" description="Helical" evidence="1">
    <location>
        <begin position="472"/>
        <end position="491"/>
    </location>
</feature>
<sequence length="553" mass="57253">MTVSVAARITRTEVRRSLRAVAGNRTKVAIMALVLLFVFGPFTAVGLFFLPEAGERVAAGALSEVGGVSVSEIVTGATALVWLGLTLTATGRTATSRGDVDEPACLLISTSTRSVAAGLIGTELALYALTLLPFVALFAGAFAYGAGSVVPLAVALGVVALLLVTSIPVGFVVGLAIRHLLTTYEPVARFKRALFVLFWVGYLGVVMTEWFNRIVAALFERLANSPFGWPGELLLFAVPGQAPRPLALVGTALVVGIGLPLVLVASTAMATRHWFADEAGADESTSDVSSSNRLDALLSGVGDRALRTVAVTTLRRAKRAPIKLLYVVYPLFGFLAFIQQIIETGTVSPFIAVVLCGYVVWASGALLTLNVIGDHGRSLPTLLTTTVSGRQAVGGTIVAAVLVTAPLALVLSGGLGLASPLPPRETAFLVAATVFGAVATPAVATGIGALFPRFGSVRVSSNREAVMPSKSAFVTYTLVLLMPIVAALILYTDSAAAVAGIVSMLVSLAPMLDVTISAGVVTAIAWLTVALGVSSPVLSFGYAAHTFDRFTLE</sequence>
<evidence type="ECO:0000313" key="3">
    <source>
        <dbReference type="Proteomes" id="UP000010846"/>
    </source>
</evidence>
<dbReference type="RefSeq" id="WP_015299668.1">
    <property type="nucleotide sequence ID" value="NC_019964.1"/>
</dbReference>
<feature type="transmembrane region" description="Helical" evidence="1">
    <location>
        <begin position="124"/>
        <end position="146"/>
    </location>
</feature>
<feature type="transmembrane region" description="Helical" evidence="1">
    <location>
        <begin position="152"/>
        <end position="181"/>
    </location>
</feature>
<dbReference type="GeneID" id="14375636"/>
<feature type="transmembrane region" description="Helical" evidence="1">
    <location>
        <begin position="324"/>
        <end position="342"/>
    </location>
</feature>
<feature type="transmembrane region" description="Helical" evidence="1">
    <location>
        <begin position="193"/>
        <end position="211"/>
    </location>
</feature>
<organism evidence="2 3">
    <name type="scientific">Halovivax ruber (strain DSM 18193 / JCM 13892 / XH-70)</name>
    <dbReference type="NCBI Taxonomy" id="797302"/>
    <lineage>
        <taxon>Archaea</taxon>
        <taxon>Methanobacteriati</taxon>
        <taxon>Methanobacteriota</taxon>
        <taxon>Stenosarchaea group</taxon>
        <taxon>Halobacteria</taxon>
        <taxon>Halobacteriales</taxon>
        <taxon>Natrialbaceae</taxon>
        <taxon>Halovivax</taxon>
    </lineage>
</organism>
<proteinExistence type="predicted"/>
<dbReference type="EMBL" id="CP003050">
    <property type="protein sequence ID" value="AGB14972.1"/>
    <property type="molecule type" value="Genomic_DNA"/>
</dbReference>
<feature type="transmembrane region" description="Helical" evidence="1">
    <location>
        <begin position="523"/>
        <end position="544"/>
    </location>
</feature>
<evidence type="ECO:0000313" key="2">
    <source>
        <dbReference type="EMBL" id="AGB14972.1"/>
    </source>
</evidence>
<keyword evidence="3" id="KW-1185">Reference proteome</keyword>
<dbReference type="eggNOG" id="arCOG06311">
    <property type="taxonomic scope" value="Archaea"/>
</dbReference>
<keyword evidence="1" id="KW-0812">Transmembrane</keyword>
<feature type="transmembrane region" description="Helical" evidence="1">
    <location>
        <begin position="70"/>
        <end position="89"/>
    </location>
</feature>
<protein>
    <recommendedName>
        <fullName evidence="4">ABC-2 type transport system permease protein</fullName>
    </recommendedName>
</protein>
<gene>
    <name evidence="2" type="ordered locus">Halru_0328</name>
</gene>
<feature type="transmembrane region" description="Helical" evidence="1">
    <location>
        <begin position="497"/>
        <end position="516"/>
    </location>
</feature>
<dbReference type="KEGG" id="hru:Halru_0328"/>
<dbReference type="HOGENOM" id="CLU_034820_0_0_2"/>
<accession>L0IAJ4</accession>
<reference evidence="2" key="1">
    <citation type="submission" date="2011-09" db="EMBL/GenBank/DDBJ databases">
        <title>Complete sequence of Halovivax ruber XH-70.</title>
        <authorList>
            <consortium name="US DOE Joint Genome Institute"/>
            <person name="Lucas S."/>
            <person name="Han J."/>
            <person name="Lapidus A."/>
            <person name="Cheng J.-F."/>
            <person name="Goodwin L."/>
            <person name="Pitluck S."/>
            <person name="Peters L."/>
            <person name="Mikhailova N."/>
            <person name="Davenport K."/>
            <person name="Detter J.C."/>
            <person name="Han C."/>
            <person name="Tapia R."/>
            <person name="Land M."/>
            <person name="Hauser L."/>
            <person name="Kyrpides N."/>
            <person name="Ivanova N."/>
            <person name="Pagani I."/>
            <person name="Sproer C."/>
            <person name="Anderson I."/>
            <person name="Woyke T."/>
        </authorList>
    </citation>
    <scope>NUCLEOTIDE SEQUENCE</scope>
    <source>
        <strain evidence="2">XH-70</strain>
    </source>
</reference>
<keyword evidence="1" id="KW-0472">Membrane</keyword>
<evidence type="ECO:0008006" key="4">
    <source>
        <dbReference type="Google" id="ProtNLM"/>
    </source>
</evidence>
<dbReference type="AlphaFoldDB" id="L0IAJ4"/>
<dbReference type="Proteomes" id="UP000010846">
    <property type="component" value="Chromosome"/>
</dbReference>
<feature type="transmembrane region" description="Helical" evidence="1">
    <location>
        <begin position="392"/>
        <end position="415"/>
    </location>
</feature>
<evidence type="ECO:0000256" key="1">
    <source>
        <dbReference type="SAM" id="Phobius"/>
    </source>
</evidence>
<feature type="transmembrane region" description="Helical" evidence="1">
    <location>
        <begin position="246"/>
        <end position="265"/>
    </location>
</feature>
<name>L0IAJ4_HALRX</name>
<feature type="transmembrane region" description="Helical" evidence="1">
    <location>
        <begin position="348"/>
        <end position="372"/>
    </location>
</feature>
<feature type="transmembrane region" description="Helical" evidence="1">
    <location>
        <begin position="427"/>
        <end position="451"/>
    </location>
</feature>
<feature type="transmembrane region" description="Helical" evidence="1">
    <location>
        <begin position="28"/>
        <end position="50"/>
    </location>
</feature>
<dbReference type="OrthoDB" id="293659at2157"/>